<comment type="similarity">
    <text evidence="1">Belongs to the Cu-Zn superoxide dismutase family.</text>
</comment>
<dbReference type="KEGG" id="rub:GBA63_04245"/>
<dbReference type="Pfam" id="PF09948">
    <property type="entry name" value="PpoB2"/>
    <property type="match status" value="1"/>
</dbReference>
<feature type="compositionally biased region" description="Basic and acidic residues" evidence="2">
    <location>
        <begin position="316"/>
        <end position="336"/>
    </location>
</feature>
<evidence type="ECO:0000256" key="1">
    <source>
        <dbReference type="ARBA" id="ARBA00010457"/>
    </source>
</evidence>
<feature type="region of interest" description="Disordered" evidence="2">
    <location>
        <begin position="308"/>
        <end position="350"/>
    </location>
</feature>
<dbReference type="InterPro" id="IPR036423">
    <property type="entry name" value="SOD-like_Cu/Zn_dom_sf"/>
</dbReference>
<accession>A0A6G8Q658</accession>
<keyword evidence="3" id="KW-0812">Transmembrane</keyword>
<keyword evidence="3" id="KW-0472">Membrane</keyword>
<evidence type="ECO:0000313" key="4">
    <source>
        <dbReference type="EMBL" id="QIN81940.1"/>
    </source>
</evidence>
<dbReference type="InterPro" id="IPR018688">
    <property type="entry name" value="PpoB2-like"/>
</dbReference>
<dbReference type="GO" id="GO:0006801">
    <property type="term" value="P:superoxide metabolic process"/>
    <property type="evidence" value="ECO:0007669"/>
    <property type="project" value="InterPro"/>
</dbReference>
<reference evidence="4 5" key="1">
    <citation type="submission" date="2019-10" db="EMBL/GenBank/DDBJ databases">
        <title>Rubrobacter sp nov SCSIO 52090 isolated from a deep-sea sediment in the South China Sea.</title>
        <authorList>
            <person name="Chen R.W."/>
        </authorList>
    </citation>
    <scope>NUCLEOTIDE SEQUENCE [LARGE SCALE GENOMIC DNA]</scope>
    <source>
        <strain evidence="4 5">SCSIO 52909</strain>
    </source>
</reference>
<feature type="transmembrane region" description="Helical" evidence="3">
    <location>
        <begin position="51"/>
        <end position="71"/>
    </location>
</feature>
<proteinExistence type="inferred from homology"/>
<feature type="transmembrane region" description="Helical" evidence="3">
    <location>
        <begin position="233"/>
        <end position="254"/>
    </location>
</feature>
<dbReference type="Proteomes" id="UP000501452">
    <property type="component" value="Chromosome"/>
</dbReference>
<keyword evidence="3" id="KW-1133">Transmembrane helix</keyword>
<dbReference type="AlphaFoldDB" id="A0A6G8Q658"/>
<dbReference type="GO" id="GO:0046872">
    <property type="term" value="F:metal ion binding"/>
    <property type="evidence" value="ECO:0007669"/>
    <property type="project" value="InterPro"/>
</dbReference>
<dbReference type="SUPFAM" id="SSF49329">
    <property type="entry name" value="Cu,Zn superoxide dismutase-like"/>
    <property type="match status" value="1"/>
</dbReference>
<sequence length="395" mass="42213">MWAAPRDDHNRLFFVLMATLIALAWLALWAWGRSPGGLFYGHHDSTAFARGGSFVLVFVIGWTVMVVAMMLPTSLPLITLFRTIARQRRDRALLVALLIAGYIGTWTLFGGVVYLGGWALHRLIGQSGLLEANTWVLGAGIIMLAGLYQFTPLKYKCLEKCRSPLSFVTEHWRGNRERSQAFRLGVHHGLFCVGCCWSLMLLMFVVGAGSLGWMLVLGAVMAVEKNVSWGRRIGAPLGVVLLGFGLTLGIAPALQSSARIPLAPANDSAVSGTANFTDTSGGIEIRLDVEGLPDPGAMYLAHIHPGSCAGEPAGNDENHGRHQDHGHHSDAGEIEHPLTPVVSGTSGDGSSDTVIEGFTVAQLFSGGESYVNVHAESYGSQGPAVSLACGDLGRR</sequence>
<feature type="transmembrane region" description="Helical" evidence="3">
    <location>
        <begin position="188"/>
        <end position="221"/>
    </location>
</feature>
<dbReference type="RefSeq" id="WP_166173775.1">
    <property type="nucleotide sequence ID" value="NZ_CP045119.1"/>
</dbReference>
<dbReference type="Gene3D" id="2.60.40.200">
    <property type="entry name" value="Superoxide dismutase, copper/zinc binding domain"/>
    <property type="match status" value="1"/>
</dbReference>
<feature type="transmembrane region" description="Helical" evidence="3">
    <location>
        <begin position="12"/>
        <end position="31"/>
    </location>
</feature>
<gene>
    <name evidence="4" type="ORF">GBA63_04245</name>
</gene>
<feature type="transmembrane region" description="Helical" evidence="3">
    <location>
        <begin position="132"/>
        <end position="150"/>
    </location>
</feature>
<protein>
    <submittedName>
        <fullName evidence="4">Uncharacterized protein</fullName>
    </submittedName>
</protein>
<evidence type="ECO:0000313" key="5">
    <source>
        <dbReference type="Proteomes" id="UP000501452"/>
    </source>
</evidence>
<feature type="compositionally biased region" description="Low complexity" evidence="2">
    <location>
        <begin position="341"/>
        <end position="350"/>
    </location>
</feature>
<name>A0A6G8Q658_9ACTN</name>
<keyword evidence="5" id="KW-1185">Reference proteome</keyword>
<organism evidence="4 5">
    <name type="scientific">Rubrobacter tropicus</name>
    <dbReference type="NCBI Taxonomy" id="2653851"/>
    <lineage>
        <taxon>Bacteria</taxon>
        <taxon>Bacillati</taxon>
        <taxon>Actinomycetota</taxon>
        <taxon>Rubrobacteria</taxon>
        <taxon>Rubrobacterales</taxon>
        <taxon>Rubrobacteraceae</taxon>
        <taxon>Rubrobacter</taxon>
    </lineage>
</organism>
<feature type="transmembrane region" description="Helical" evidence="3">
    <location>
        <begin position="92"/>
        <end position="120"/>
    </location>
</feature>
<evidence type="ECO:0000256" key="2">
    <source>
        <dbReference type="SAM" id="MobiDB-lite"/>
    </source>
</evidence>
<dbReference type="EMBL" id="CP045119">
    <property type="protein sequence ID" value="QIN81940.1"/>
    <property type="molecule type" value="Genomic_DNA"/>
</dbReference>
<evidence type="ECO:0000256" key="3">
    <source>
        <dbReference type="SAM" id="Phobius"/>
    </source>
</evidence>